<evidence type="ECO:0000256" key="2">
    <source>
        <dbReference type="ARBA" id="ARBA00022676"/>
    </source>
</evidence>
<feature type="domain" description="Glycosyltransferase 2-like" evidence="13">
    <location>
        <begin position="185"/>
        <end position="392"/>
    </location>
</feature>
<gene>
    <name evidence="14" type="ORF">IEQ34_018066</name>
</gene>
<dbReference type="GO" id="GO:0047259">
    <property type="term" value="F:glucomannan 4-beta-mannosyltransferase activity"/>
    <property type="evidence" value="ECO:0007669"/>
    <property type="project" value="UniProtKB-EC"/>
</dbReference>
<comment type="subcellular location">
    <subcellularLocation>
        <location evidence="1">Golgi apparatus membrane</location>
        <topology evidence="1">Multi-pass membrane protein</topology>
    </subcellularLocation>
</comment>
<dbReference type="AlphaFoldDB" id="A0AAV7GD71"/>
<dbReference type="GO" id="GO:0051753">
    <property type="term" value="F:mannan synthase activity"/>
    <property type="evidence" value="ECO:0007669"/>
    <property type="project" value="TreeGrafter"/>
</dbReference>
<keyword evidence="3" id="KW-0808">Transferase</keyword>
<feature type="transmembrane region" description="Helical" evidence="12">
    <location>
        <begin position="516"/>
        <end position="536"/>
    </location>
</feature>
<comment type="similarity">
    <text evidence="10">Belongs to the glycosyltransferase 2 family. Plant cellulose synthase-like A subfamily.</text>
</comment>
<evidence type="ECO:0000256" key="12">
    <source>
        <dbReference type="SAM" id="Phobius"/>
    </source>
</evidence>
<keyword evidence="4 12" id="KW-0812">Transmembrane</keyword>
<comment type="catalytic activity">
    <reaction evidence="9">
        <text>GDP-mannose + (glucomannan)n = GDP + (glucomannan)n+1.</text>
        <dbReference type="EC" id="2.4.1.32"/>
    </reaction>
</comment>
<evidence type="ECO:0000313" key="14">
    <source>
        <dbReference type="EMBL" id="KAH0453742.1"/>
    </source>
</evidence>
<name>A0AAV7GD71_DENCH</name>
<dbReference type="Proteomes" id="UP000775213">
    <property type="component" value="Unassembled WGS sequence"/>
</dbReference>
<protein>
    <recommendedName>
        <fullName evidence="11">glucomannan 4-beta-mannosyltransferase</fullName>
        <ecNumber evidence="11">2.4.1.32</ecNumber>
    </recommendedName>
</protein>
<evidence type="ECO:0000256" key="5">
    <source>
        <dbReference type="ARBA" id="ARBA00022989"/>
    </source>
</evidence>
<evidence type="ECO:0000313" key="15">
    <source>
        <dbReference type="Proteomes" id="UP000775213"/>
    </source>
</evidence>
<organism evidence="14 15">
    <name type="scientific">Dendrobium chrysotoxum</name>
    <name type="common">Orchid</name>
    <dbReference type="NCBI Taxonomy" id="161865"/>
    <lineage>
        <taxon>Eukaryota</taxon>
        <taxon>Viridiplantae</taxon>
        <taxon>Streptophyta</taxon>
        <taxon>Embryophyta</taxon>
        <taxon>Tracheophyta</taxon>
        <taxon>Spermatophyta</taxon>
        <taxon>Magnoliopsida</taxon>
        <taxon>Liliopsida</taxon>
        <taxon>Asparagales</taxon>
        <taxon>Orchidaceae</taxon>
        <taxon>Epidendroideae</taxon>
        <taxon>Malaxideae</taxon>
        <taxon>Dendrobiinae</taxon>
        <taxon>Dendrobium</taxon>
    </lineage>
</organism>
<evidence type="ECO:0000256" key="4">
    <source>
        <dbReference type="ARBA" id="ARBA00022692"/>
    </source>
</evidence>
<evidence type="ECO:0000256" key="11">
    <source>
        <dbReference type="ARBA" id="ARBA00066505"/>
    </source>
</evidence>
<dbReference type="EC" id="2.4.1.32" evidence="11"/>
<evidence type="ECO:0000256" key="1">
    <source>
        <dbReference type="ARBA" id="ARBA00004653"/>
    </source>
</evidence>
<keyword evidence="6" id="KW-0333">Golgi apparatus</keyword>
<proteinExistence type="inferred from homology"/>
<dbReference type="GO" id="GO:0071555">
    <property type="term" value="P:cell wall organization"/>
    <property type="evidence" value="ECO:0007669"/>
    <property type="project" value="UniProtKB-KW"/>
</dbReference>
<dbReference type="CDD" id="cd06437">
    <property type="entry name" value="CESA_CaSu_A2"/>
    <property type="match status" value="1"/>
</dbReference>
<dbReference type="SUPFAM" id="SSF53448">
    <property type="entry name" value="Nucleotide-diphospho-sugar transferases"/>
    <property type="match status" value="1"/>
</dbReference>
<dbReference type="EMBL" id="JAGFBR010000016">
    <property type="protein sequence ID" value="KAH0453742.1"/>
    <property type="molecule type" value="Genomic_DNA"/>
</dbReference>
<evidence type="ECO:0000256" key="3">
    <source>
        <dbReference type="ARBA" id="ARBA00022679"/>
    </source>
</evidence>
<evidence type="ECO:0000256" key="9">
    <source>
        <dbReference type="ARBA" id="ARBA00051800"/>
    </source>
</evidence>
<reference evidence="14 15" key="1">
    <citation type="journal article" date="2021" name="Hortic Res">
        <title>Chromosome-scale assembly of the Dendrobium chrysotoxum genome enhances the understanding of orchid evolution.</title>
        <authorList>
            <person name="Zhang Y."/>
            <person name="Zhang G.Q."/>
            <person name="Zhang D."/>
            <person name="Liu X.D."/>
            <person name="Xu X.Y."/>
            <person name="Sun W.H."/>
            <person name="Yu X."/>
            <person name="Zhu X."/>
            <person name="Wang Z.W."/>
            <person name="Zhao X."/>
            <person name="Zhong W.Y."/>
            <person name="Chen H."/>
            <person name="Yin W.L."/>
            <person name="Huang T."/>
            <person name="Niu S.C."/>
            <person name="Liu Z.J."/>
        </authorList>
    </citation>
    <scope>NUCLEOTIDE SEQUENCE [LARGE SCALE GENOMIC DNA]</scope>
    <source>
        <strain evidence="14">Lindl</strain>
    </source>
</reference>
<evidence type="ECO:0000256" key="7">
    <source>
        <dbReference type="ARBA" id="ARBA00023136"/>
    </source>
</evidence>
<feature type="transmembrane region" description="Helical" evidence="12">
    <location>
        <begin position="36"/>
        <end position="65"/>
    </location>
</feature>
<dbReference type="InterPro" id="IPR001173">
    <property type="entry name" value="Glyco_trans_2-like"/>
</dbReference>
<dbReference type="InterPro" id="IPR029044">
    <property type="entry name" value="Nucleotide-diphossugar_trans"/>
</dbReference>
<keyword evidence="5 12" id="KW-1133">Transmembrane helix</keyword>
<keyword evidence="2" id="KW-0328">Glycosyltransferase</keyword>
<evidence type="ECO:0000256" key="10">
    <source>
        <dbReference type="ARBA" id="ARBA00060879"/>
    </source>
</evidence>
<keyword evidence="15" id="KW-1185">Reference proteome</keyword>
<evidence type="ECO:0000259" key="13">
    <source>
        <dbReference type="Pfam" id="PF13632"/>
    </source>
</evidence>
<evidence type="ECO:0000256" key="6">
    <source>
        <dbReference type="ARBA" id="ARBA00023034"/>
    </source>
</evidence>
<keyword evidence="8" id="KW-0961">Cell wall biogenesis/degradation</keyword>
<dbReference type="GO" id="GO:0000139">
    <property type="term" value="C:Golgi membrane"/>
    <property type="evidence" value="ECO:0007669"/>
    <property type="project" value="UniProtKB-SubCell"/>
</dbReference>
<comment type="caution">
    <text evidence="14">The sequence shown here is derived from an EMBL/GenBank/DDBJ whole genome shotgun (WGS) entry which is preliminary data.</text>
</comment>
<feature type="transmembrane region" description="Helical" evidence="12">
    <location>
        <begin position="542"/>
        <end position="562"/>
    </location>
</feature>
<dbReference type="PANTHER" id="PTHR32044">
    <property type="entry name" value="GLUCOMANNAN 4-BETA-MANNOSYLTRANSFERASE 9"/>
    <property type="match status" value="1"/>
</dbReference>
<sequence>MLEVGSLSIDLEGIEEVLLTKWKQIRVNIVAPLLRVAVLICLIMTLMIFVEKVFVGLICLVVKVFKLKPEKRYRWEPMRSETSDLEIGVLSYPMVLVQIPMYNEKEVYKLSIGAACNLDWPSDRMIIQILDDSTDPVDLVKKECKIWKSKGLNIRYEVRNNRKGYKAGALKEGMLHYYVKDCDFVAMFDADFQPESDFLKRTVPFLIHNPEIALVQTRWTFVNADECLMTRMQEMSLDYHFKIEQEAGSSVFAFFGFNGTAGVWRISTIVDAGGWKDRTTVEDMDLAVRSSLNGWKFVYVGDVKVKCELPSTFKAYRHQQHRWSCGPANLFKKMILEIIANKKVSTWKKIHLIYNFFFIGKILAHTSTYIFYCIVIPLSVLIPEVEIPLWGVAYIPTIITLLKSVGTPSIHNIFDIDDLNARNLFYLMNSSFHLVIPWVLFENVMSLHRIKAATTGLLEVGRVNEWIVTTKLGDGSKIKPSMEVIVENAKDLRDAKVIEPLLGDYKKPHLRTWQRFHVAELWMGVFMFTAGFYDVAYTKKGHFIYLFLQSCAFFIIGFDFIGTSIKTS</sequence>
<keyword evidence="7 12" id="KW-0472">Membrane</keyword>
<dbReference type="PANTHER" id="PTHR32044:SF58">
    <property type="entry name" value="GLUCOMANNAN 4-BETA-MANNOSYLTRANSFERASE 11-RELATED"/>
    <property type="match status" value="1"/>
</dbReference>
<evidence type="ECO:0000256" key="8">
    <source>
        <dbReference type="ARBA" id="ARBA00023316"/>
    </source>
</evidence>
<feature type="transmembrane region" description="Helical" evidence="12">
    <location>
        <begin position="352"/>
        <end position="382"/>
    </location>
</feature>
<dbReference type="Pfam" id="PF13632">
    <property type="entry name" value="Glyco_trans_2_3"/>
    <property type="match status" value="1"/>
</dbReference>
<accession>A0AAV7GD71</accession>
<dbReference type="Gene3D" id="3.90.550.10">
    <property type="entry name" value="Spore Coat Polysaccharide Biosynthesis Protein SpsA, Chain A"/>
    <property type="match status" value="1"/>
</dbReference>
<dbReference type="FunFam" id="3.90.550.10:FF:000015">
    <property type="entry name" value="Glucomannan 4-beta-mannosyltransferase 9"/>
    <property type="match status" value="1"/>
</dbReference>